<dbReference type="OrthoDB" id="6364239at2759"/>
<dbReference type="PANTHER" id="PTHR42643">
    <property type="entry name" value="IONOTROPIC RECEPTOR 20A-RELATED"/>
    <property type="match status" value="1"/>
</dbReference>
<sequence length="476" mass="53942">MSNIISQSHFLPTGPGKAIAIAAMLLTIFPIIFFGSSVNSRNYRENSQNICSFVSLVLTTPVWSESDFEIIQGPHSSCTQKLIGNINEVIFCVNVYPTLIVPKIITSESLTPPSVSDFNHFGSNWINNLSIPLFEIYKHSSHCEKAIIFGNTIPLIPLYPSFKYFQLRSLLRFPFNTNPQLVHHIFVGKEAWIQKLFQQDDVKFLQYKTGIVFEKNNNPTTIILQERGFPPELTSFNADHYLKERIGRLDILRQRHFIVNSLALKLQVVRDSNGRPVGGTGYNFVKTFIEYYNSTFSYSHEGAKNNKQMPNGSWNGLLGSLVDSKADIAVWLGNTETRHPYGDFTTSAINLPLVFFTSLPRASVKWYGILFVFSKEVWACVFLSTASVIPVYYFQISVKKHTHTGTEFLYLSIILPVSAILQEARNIPLKARGLSGLFLFYAIIIGIFFNSNLISFLTLPELEHAPETPDELWKML</sequence>
<comment type="subcellular location">
    <subcellularLocation>
        <location evidence="1">Cell membrane</location>
        <topology evidence="1">Multi-pass membrane protein</topology>
    </subcellularLocation>
</comment>
<evidence type="ECO:0000256" key="5">
    <source>
        <dbReference type="ARBA" id="ARBA00023136"/>
    </source>
</evidence>
<dbReference type="AlphaFoldDB" id="A0A8J2J4P4"/>
<dbReference type="PANTHER" id="PTHR42643:SF24">
    <property type="entry name" value="IONOTROPIC RECEPTOR 60A"/>
    <property type="match status" value="1"/>
</dbReference>
<protein>
    <submittedName>
        <fullName evidence="9">Uncharacterized protein</fullName>
    </submittedName>
</protein>
<keyword evidence="2" id="KW-1003">Cell membrane</keyword>
<feature type="non-terminal residue" evidence="9">
    <location>
        <position position="476"/>
    </location>
</feature>
<dbReference type="InterPro" id="IPR052192">
    <property type="entry name" value="Insect_Ionotropic_Sensory_Rcpt"/>
</dbReference>
<keyword evidence="3 8" id="KW-0812">Transmembrane</keyword>
<keyword evidence="5 8" id="KW-0472">Membrane</keyword>
<evidence type="ECO:0000256" key="3">
    <source>
        <dbReference type="ARBA" id="ARBA00022692"/>
    </source>
</evidence>
<feature type="transmembrane region" description="Helical" evidence="8">
    <location>
        <begin position="377"/>
        <end position="396"/>
    </location>
</feature>
<organism evidence="9 10">
    <name type="scientific">Allacma fusca</name>
    <dbReference type="NCBI Taxonomy" id="39272"/>
    <lineage>
        <taxon>Eukaryota</taxon>
        <taxon>Metazoa</taxon>
        <taxon>Ecdysozoa</taxon>
        <taxon>Arthropoda</taxon>
        <taxon>Hexapoda</taxon>
        <taxon>Collembola</taxon>
        <taxon>Symphypleona</taxon>
        <taxon>Sminthuridae</taxon>
        <taxon>Allacma</taxon>
    </lineage>
</organism>
<evidence type="ECO:0000256" key="2">
    <source>
        <dbReference type="ARBA" id="ARBA00022475"/>
    </source>
</evidence>
<dbReference type="EMBL" id="CAJVCH010010537">
    <property type="protein sequence ID" value="CAG7667504.1"/>
    <property type="molecule type" value="Genomic_DNA"/>
</dbReference>
<dbReference type="Proteomes" id="UP000708208">
    <property type="component" value="Unassembled WGS sequence"/>
</dbReference>
<evidence type="ECO:0000256" key="7">
    <source>
        <dbReference type="ARBA" id="ARBA00023180"/>
    </source>
</evidence>
<comment type="caution">
    <text evidence="9">The sequence shown here is derived from an EMBL/GenBank/DDBJ whole genome shotgun (WGS) entry which is preliminary data.</text>
</comment>
<keyword evidence="7" id="KW-0325">Glycoprotein</keyword>
<evidence type="ECO:0000256" key="6">
    <source>
        <dbReference type="ARBA" id="ARBA00023170"/>
    </source>
</evidence>
<reference evidence="9" key="1">
    <citation type="submission" date="2021-06" db="EMBL/GenBank/DDBJ databases">
        <authorList>
            <person name="Hodson N. C."/>
            <person name="Mongue J. A."/>
            <person name="Jaron S. K."/>
        </authorList>
    </citation>
    <scope>NUCLEOTIDE SEQUENCE</scope>
</reference>
<keyword evidence="6" id="KW-0675">Receptor</keyword>
<feature type="transmembrane region" description="Helical" evidence="8">
    <location>
        <begin position="436"/>
        <end position="459"/>
    </location>
</feature>
<evidence type="ECO:0000313" key="10">
    <source>
        <dbReference type="Proteomes" id="UP000708208"/>
    </source>
</evidence>
<dbReference type="GO" id="GO:0005886">
    <property type="term" value="C:plasma membrane"/>
    <property type="evidence" value="ECO:0007669"/>
    <property type="project" value="UniProtKB-SubCell"/>
</dbReference>
<evidence type="ECO:0000256" key="4">
    <source>
        <dbReference type="ARBA" id="ARBA00022989"/>
    </source>
</evidence>
<evidence type="ECO:0000256" key="1">
    <source>
        <dbReference type="ARBA" id="ARBA00004651"/>
    </source>
</evidence>
<name>A0A8J2J4P4_9HEXA</name>
<feature type="transmembrane region" description="Helical" evidence="8">
    <location>
        <begin position="18"/>
        <end position="38"/>
    </location>
</feature>
<gene>
    <name evidence="9" type="ORF">AFUS01_LOCUS1849</name>
</gene>
<evidence type="ECO:0000313" key="9">
    <source>
        <dbReference type="EMBL" id="CAG7667504.1"/>
    </source>
</evidence>
<keyword evidence="4 8" id="KW-1133">Transmembrane helix</keyword>
<accession>A0A8J2J4P4</accession>
<keyword evidence="10" id="KW-1185">Reference proteome</keyword>
<feature type="transmembrane region" description="Helical" evidence="8">
    <location>
        <begin position="408"/>
        <end position="424"/>
    </location>
</feature>
<evidence type="ECO:0000256" key="8">
    <source>
        <dbReference type="SAM" id="Phobius"/>
    </source>
</evidence>
<proteinExistence type="predicted"/>